<accession>A0A086J681</accession>
<evidence type="ECO:0000256" key="1">
    <source>
        <dbReference type="SAM" id="MobiDB-lite"/>
    </source>
</evidence>
<organism evidence="2 3">
    <name type="scientific">Toxoplasma gondii p89</name>
    <dbReference type="NCBI Taxonomy" id="943119"/>
    <lineage>
        <taxon>Eukaryota</taxon>
        <taxon>Sar</taxon>
        <taxon>Alveolata</taxon>
        <taxon>Apicomplexa</taxon>
        <taxon>Conoidasida</taxon>
        <taxon>Coccidia</taxon>
        <taxon>Eucoccidiorida</taxon>
        <taxon>Eimeriorina</taxon>
        <taxon>Sarcocystidae</taxon>
        <taxon>Toxoplasma</taxon>
    </lineage>
</organism>
<protein>
    <submittedName>
        <fullName evidence="2">Uncharacterized protein</fullName>
    </submittedName>
</protein>
<dbReference type="VEuPathDB" id="ToxoDB:TGP89_360390"/>
<reference evidence="2 3" key="1">
    <citation type="submission" date="2014-03" db="EMBL/GenBank/DDBJ databases">
        <authorList>
            <person name="Sibley D."/>
            <person name="Venepally P."/>
            <person name="Karamycheva S."/>
            <person name="Hadjithomas M."/>
            <person name="Khan A."/>
            <person name="Brunk B."/>
            <person name="Roos D."/>
            <person name="Caler E."/>
            <person name="Lorenzi H."/>
        </authorList>
    </citation>
    <scope>NUCLEOTIDE SEQUENCE [LARGE SCALE GENOMIC DNA]</scope>
    <source>
        <strain evidence="3">p89</strain>
    </source>
</reference>
<dbReference type="Proteomes" id="UP000028828">
    <property type="component" value="Unassembled WGS sequence"/>
</dbReference>
<comment type="caution">
    <text evidence="2">The sequence shown here is derived from an EMBL/GenBank/DDBJ whole genome shotgun (WGS) entry which is preliminary data.</text>
</comment>
<gene>
    <name evidence="2" type="ORF">TGP89_360390</name>
</gene>
<dbReference type="EMBL" id="AEYI02002733">
    <property type="protein sequence ID" value="KFG27649.1"/>
    <property type="molecule type" value="Genomic_DNA"/>
</dbReference>
<dbReference type="AlphaFoldDB" id="A0A086J681"/>
<proteinExistence type="predicted"/>
<evidence type="ECO:0000313" key="2">
    <source>
        <dbReference type="EMBL" id="KFG27649.1"/>
    </source>
</evidence>
<name>A0A086J681_TOXGO</name>
<sequence length="20" mass="2214">MAKVGGQKVHQRPQEKTPPP</sequence>
<feature type="region of interest" description="Disordered" evidence="1">
    <location>
        <begin position="1"/>
        <end position="20"/>
    </location>
</feature>
<evidence type="ECO:0000313" key="3">
    <source>
        <dbReference type="Proteomes" id="UP000028828"/>
    </source>
</evidence>
<feature type="non-terminal residue" evidence="2">
    <location>
        <position position="20"/>
    </location>
</feature>